<feature type="domain" description="RRM" evidence="11">
    <location>
        <begin position="877"/>
        <end position="959"/>
    </location>
</feature>
<dbReference type="InterPro" id="IPR036590">
    <property type="entry name" value="SRAP-like"/>
</dbReference>
<gene>
    <name evidence="12" type="primary">Pabpc1</name>
    <name evidence="12" type="ORF">AK812_SmicGene2077</name>
</gene>
<keyword evidence="5" id="KW-0190">Covalent protein-DNA linkage</keyword>
<name>A0A1Q9F2E2_SYMMI</name>
<keyword evidence="7" id="KW-0456">Lyase</keyword>
<evidence type="ECO:0000256" key="5">
    <source>
        <dbReference type="ARBA" id="ARBA00023124"/>
    </source>
</evidence>
<dbReference type="GO" id="GO:0008233">
    <property type="term" value="F:peptidase activity"/>
    <property type="evidence" value="ECO:0007669"/>
    <property type="project" value="UniProtKB-KW"/>
</dbReference>
<dbReference type="SUPFAM" id="SSF143081">
    <property type="entry name" value="BB1717-like"/>
    <property type="match status" value="2"/>
</dbReference>
<evidence type="ECO:0000256" key="3">
    <source>
        <dbReference type="ARBA" id="ARBA00022763"/>
    </source>
</evidence>
<accession>A0A1Q9F2E2</accession>
<feature type="transmembrane region" description="Helical" evidence="10">
    <location>
        <begin position="572"/>
        <end position="593"/>
    </location>
</feature>
<keyword evidence="6" id="KW-0238">DNA-binding</keyword>
<dbReference type="PROSITE" id="PS50102">
    <property type="entry name" value="RRM"/>
    <property type="match status" value="1"/>
</dbReference>
<keyword evidence="3" id="KW-0227">DNA damage</keyword>
<feature type="transmembrane region" description="Helical" evidence="10">
    <location>
        <begin position="668"/>
        <end position="687"/>
    </location>
</feature>
<keyword evidence="13" id="KW-1185">Reference proteome</keyword>
<evidence type="ECO:0000256" key="2">
    <source>
        <dbReference type="ARBA" id="ARBA00022670"/>
    </source>
</evidence>
<keyword evidence="10" id="KW-1133">Transmembrane helix</keyword>
<dbReference type="SMART" id="SM00360">
    <property type="entry name" value="RRM"/>
    <property type="match status" value="2"/>
</dbReference>
<feature type="transmembrane region" description="Helical" evidence="10">
    <location>
        <begin position="640"/>
        <end position="661"/>
    </location>
</feature>
<dbReference type="InterPro" id="IPR035979">
    <property type="entry name" value="RBD_domain_sf"/>
</dbReference>
<protein>
    <submittedName>
        <fullName evidence="12">Polyadenylate-binding protein 1</fullName>
    </submittedName>
</protein>
<sequence>MCGRGALTLSGDRCRRIAGGDGRKTKTRGCERLRTKYNLGPMNYVPVVRTVEESAEALSREVCTMRWGLVPSFAKRAEDFDAFKGGSSTFNARVEVLLAHLFALMDEPDEPESLQSQDEDGSTMAKEPVRGEEMFRRVLQLYPLANPHDYFKNGRWQIDVMDVDLALLEAHRKEASAPEPTPLDDIVLPDDMPRENGVKRLWTPAVNGIKVLPQNGTATNPRGISAATAAVKPIVPIPIQIKPASSLYRPAVKAKATAVSVSRVPAAKASPYQPRPASEPPKAGIRPAIPRAMSVVMKSTTAELERIDEFIAKHGLVPVLAKIALARLAAPRRHWVLENYDGSTTLDEFIGNSSEPPPLATQTLTPRPKPKATAKATVPGVPLRPLKRSILQSSGSTGAESSNLWRRLLDRRRCVVLFDGFYEWKANGKSKTPMFIRNRDEYDGHTIPWSTKTDEEPTKMEESADESKIDGPEHAPLFLAGLYDVWHQKDEAEEALESVTLLTMDPQHTAMEKVHDRMPVFLTPANQSSLRCEMKSSDAELFETKPVQCTTELFPPIAVSPELTAKERCENWFLGYGLFWISCFAVIIACGIYENMNKWHYLLVTGGLAAPLCLQPFFLPSLTGEKDLPLLERHCTKVCVMAYCTAFLETFSISAFPYYTFDDREQMYTVGSAFYALYLAVSFPMFARLDWKPGVTQSDPDRVLTSPKQVMSRKLAPVELAEPRALILAEHGSATEAVVRAHTVRVVNAGLELSEILLLVQWLMPSIDHHIEGIISQRLAGSHVAATSFLENRSSAVSLRLPGAMLADTELVMLDSTATHADSRDAVTRKSLGYGYINFHSVADAERALAVKVDHGLFPAQIRLSNIVKSHARTGAGNIYISNLDKNIDNKALYDTFSLFGNILSCKVASDPTGKHLRRKRVDLLKLLSELSLPLHSAIERVNGMIIGEQAVKVCLFQKRDRVKSFPSDWDEEKMKEFFSQCGPVQAAAVRVDEKGRKFAFAVNFEDTADAQRCVAEMHMMDLRSDDEKQANPDEEIGPDGHPATVGRLYVQRAQTKKERQAELRNKFSETKSSSSSGVNLYAVKNLEPDVDDDSLRQLFEPFGQVVKGKPLYVGLAERKEAPGTSYKGSGPSCGGGKGGYGKGFKGKGGKAGAACQHCVMHVCAVIIRDGMGIPTNMEAYSSQGMMMNMGGMGAMGGMGGMGMPGMGGMMRSQLRLTQLMCTGLAKVDSMEAEAAACNERNATKREGNGHGTHANESPG</sequence>
<evidence type="ECO:0000256" key="1">
    <source>
        <dbReference type="ARBA" id="ARBA00008136"/>
    </source>
</evidence>
<feature type="region of interest" description="Disordered" evidence="9">
    <location>
        <begin position="1241"/>
        <end position="1260"/>
    </location>
</feature>
<dbReference type="PANTHER" id="PTHR13604">
    <property type="entry name" value="DC12-RELATED"/>
    <property type="match status" value="1"/>
</dbReference>
<dbReference type="Pfam" id="PF00076">
    <property type="entry name" value="RRM_1"/>
    <property type="match status" value="2"/>
</dbReference>
<dbReference type="Gene3D" id="3.30.70.330">
    <property type="match status" value="3"/>
</dbReference>
<comment type="caution">
    <text evidence="12">The sequence shown here is derived from an EMBL/GenBank/DDBJ whole genome shotgun (WGS) entry which is preliminary data.</text>
</comment>
<evidence type="ECO:0000256" key="8">
    <source>
        <dbReference type="PROSITE-ProRule" id="PRU00176"/>
    </source>
</evidence>
<dbReference type="GO" id="GO:0003697">
    <property type="term" value="F:single-stranded DNA binding"/>
    <property type="evidence" value="ECO:0007669"/>
    <property type="project" value="InterPro"/>
</dbReference>
<dbReference type="SUPFAM" id="SSF54928">
    <property type="entry name" value="RNA-binding domain, RBD"/>
    <property type="match status" value="1"/>
</dbReference>
<comment type="similarity">
    <text evidence="1">Belongs to the SOS response-associated peptidase family.</text>
</comment>
<dbReference type="InterPro" id="IPR012677">
    <property type="entry name" value="Nucleotide-bd_a/b_plait_sf"/>
</dbReference>
<evidence type="ECO:0000313" key="13">
    <source>
        <dbReference type="Proteomes" id="UP000186817"/>
    </source>
</evidence>
<evidence type="ECO:0000256" key="10">
    <source>
        <dbReference type="SAM" id="Phobius"/>
    </source>
</evidence>
<dbReference type="EMBL" id="LSRX01000022">
    <property type="protein sequence ID" value="OLQ13858.1"/>
    <property type="molecule type" value="Genomic_DNA"/>
</dbReference>
<dbReference type="GO" id="GO:0003723">
    <property type="term" value="F:RNA binding"/>
    <property type="evidence" value="ECO:0007669"/>
    <property type="project" value="UniProtKB-UniRule"/>
</dbReference>
<dbReference type="Pfam" id="PF02586">
    <property type="entry name" value="SRAP"/>
    <property type="match status" value="2"/>
</dbReference>
<keyword evidence="10" id="KW-0812">Transmembrane</keyword>
<evidence type="ECO:0000259" key="11">
    <source>
        <dbReference type="PROSITE" id="PS50102"/>
    </source>
</evidence>
<dbReference type="Gene3D" id="3.90.1680.10">
    <property type="entry name" value="SOS response associated peptidase-like"/>
    <property type="match status" value="2"/>
</dbReference>
<dbReference type="GO" id="GO:0016829">
    <property type="term" value="F:lyase activity"/>
    <property type="evidence" value="ECO:0007669"/>
    <property type="project" value="UniProtKB-KW"/>
</dbReference>
<evidence type="ECO:0000256" key="7">
    <source>
        <dbReference type="ARBA" id="ARBA00023239"/>
    </source>
</evidence>
<evidence type="ECO:0000313" key="12">
    <source>
        <dbReference type="EMBL" id="OLQ13858.1"/>
    </source>
</evidence>
<dbReference type="InterPro" id="IPR000504">
    <property type="entry name" value="RRM_dom"/>
</dbReference>
<evidence type="ECO:0000256" key="4">
    <source>
        <dbReference type="ARBA" id="ARBA00022801"/>
    </source>
</evidence>
<feature type="transmembrane region" description="Helical" evidence="10">
    <location>
        <begin position="600"/>
        <end position="620"/>
    </location>
</feature>
<keyword evidence="2" id="KW-0645">Protease</keyword>
<dbReference type="GO" id="GO:0106300">
    <property type="term" value="P:protein-DNA covalent cross-linking repair"/>
    <property type="evidence" value="ECO:0007669"/>
    <property type="project" value="InterPro"/>
</dbReference>
<dbReference type="PANTHER" id="PTHR13604:SF0">
    <property type="entry name" value="ABASIC SITE PROCESSING PROTEIN HMCES"/>
    <property type="match status" value="1"/>
</dbReference>
<dbReference type="InterPro" id="IPR003738">
    <property type="entry name" value="SRAP"/>
</dbReference>
<organism evidence="12 13">
    <name type="scientific">Symbiodinium microadriaticum</name>
    <name type="common">Dinoflagellate</name>
    <name type="synonym">Zooxanthella microadriatica</name>
    <dbReference type="NCBI Taxonomy" id="2951"/>
    <lineage>
        <taxon>Eukaryota</taxon>
        <taxon>Sar</taxon>
        <taxon>Alveolata</taxon>
        <taxon>Dinophyceae</taxon>
        <taxon>Suessiales</taxon>
        <taxon>Symbiodiniaceae</taxon>
        <taxon>Symbiodinium</taxon>
    </lineage>
</organism>
<keyword evidence="8" id="KW-0694">RNA-binding</keyword>
<dbReference type="AlphaFoldDB" id="A0A1Q9F2E2"/>
<reference evidence="12 13" key="1">
    <citation type="submission" date="2016-02" db="EMBL/GenBank/DDBJ databases">
        <title>Genome analysis of coral dinoflagellate symbionts highlights evolutionary adaptations to a symbiotic lifestyle.</title>
        <authorList>
            <person name="Aranda M."/>
            <person name="Li Y."/>
            <person name="Liew Y.J."/>
            <person name="Baumgarten S."/>
            <person name="Simakov O."/>
            <person name="Wilson M."/>
            <person name="Piel J."/>
            <person name="Ashoor H."/>
            <person name="Bougouffa S."/>
            <person name="Bajic V.B."/>
            <person name="Ryu T."/>
            <person name="Ravasi T."/>
            <person name="Bayer T."/>
            <person name="Micklem G."/>
            <person name="Kim H."/>
            <person name="Bhak J."/>
            <person name="Lajeunesse T.C."/>
            <person name="Voolstra C.R."/>
        </authorList>
    </citation>
    <scope>NUCLEOTIDE SEQUENCE [LARGE SCALE GENOMIC DNA]</scope>
    <source>
        <strain evidence="12 13">CCMP2467</strain>
    </source>
</reference>
<dbReference type="GO" id="GO:0006508">
    <property type="term" value="P:proteolysis"/>
    <property type="evidence" value="ECO:0007669"/>
    <property type="project" value="UniProtKB-KW"/>
</dbReference>
<dbReference type="Proteomes" id="UP000186817">
    <property type="component" value="Unassembled WGS sequence"/>
</dbReference>
<dbReference type="OrthoDB" id="444554at2759"/>
<evidence type="ECO:0000256" key="9">
    <source>
        <dbReference type="SAM" id="MobiDB-lite"/>
    </source>
</evidence>
<proteinExistence type="inferred from homology"/>
<keyword evidence="4" id="KW-0378">Hydrolase</keyword>
<keyword evidence="10" id="KW-0472">Membrane</keyword>
<evidence type="ECO:0000256" key="6">
    <source>
        <dbReference type="ARBA" id="ARBA00023125"/>
    </source>
</evidence>
<feature type="region of interest" description="Disordered" evidence="9">
    <location>
        <begin position="263"/>
        <end position="285"/>
    </location>
</feature>